<feature type="region of interest" description="Disordered" evidence="1">
    <location>
        <begin position="19"/>
        <end position="66"/>
    </location>
</feature>
<dbReference type="Proteomes" id="UP000054308">
    <property type="component" value="Unassembled WGS sequence"/>
</dbReference>
<dbReference type="InterPro" id="IPR031920">
    <property type="entry name" value="PALB2_WD40"/>
</dbReference>
<dbReference type="PANTHER" id="PTHR14662:SF2">
    <property type="entry name" value="PARTNER AND LOCALIZER OF BRCA2"/>
    <property type="match status" value="1"/>
</dbReference>
<feature type="compositionally biased region" description="Basic and acidic residues" evidence="1">
    <location>
        <begin position="170"/>
        <end position="207"/>
    </location>
</feature>
<feature type="region of interest" description="Disordered" evidence="1">
    <location>
        <begin position="99"/>
        <end position="130"/>
    </location>
</feature>
<evidence type="ECO:0000313" key="4">
    <source>
        <dbReference type="Proteomes" id="UP000054308"/>
    </source>
</evidence>
<name>A0A091HKE5_CALAN</name>
<sequence>KLVSSPVNDLEVFVPSVFGGGVASEGTAGTAMDPEDKRITSSLSLPSKNGCPKLPRGESPASKREFSTHELLFTPLGTLSAGAPTQPESRVSSSIFPVVGATPAGLSPGHSPGTLSVPPSQLSLGSSKEISAQAMDGGECKAPALPLPWDSCGAESARKEEEQGATFPLESERGLDNKSAEGLDLEKQQQPESTEQRPCRAAPDQKTDVAEQLTPALPDGLREESLQLVSKLKDSSGSWAVDVSTMWWEAAGSRELCVVLASESSVSLWKPLESNHWEKLHTWQLGEIPVIQIIPLPDTCNLVCIALGELEIGEIRLLLYSSEGDSFRQSLVKAGNIKAVLGLQERRLVSSSRTGQEQQVEMVSLAETRRSKDGQTLMPPEETVLAFAEVEGMREALVGSTAGNSIVVWNLRTGQLLRRMQIGYSYPASICHRAYPEAGLLFVVLSHPHAKESEPSGTPAFCLVAFNPKTALSTGVMSSSLPPRQAGRQVPRGALQGGWRYLEGDVKGNSALALLTSGHIAVWDLLGGHCTALLP</sequence>
<reference evidence="3 4" key="1">
    <citation type="submission" date="2014-04" db="EMBL/GenBank/DDBJ databases">
        <title>Genome evolution of avian class.</title>
        <authorList>
            <person name="Zhang G."/>
            <person name="Li C."/>
        </authorList>
    </citation>
    <scope>NUCLEOTIDE SEQUENCE [LARGE SCALE GENOMIC DNA]</scope>
    <source>
        <strain evidence="3">BGI_N300</strain>
    </source>
</reference>
<dbReference type="GO" id="GO:0000724">
    <property type="term" value="P:double-strand break repair via homologous recombination"/>
    <property type="evidence" value="ECO:0007669"/>
    <property type="project" value="InterPro"/>
</dbReference>
<dbReference type="PANTHER" id="PTHR14662">
    <property type="entry name" value="PARTNER AND LOCALIZER OF BRCA2"/>
    <property type="match status" value="1"/>
</dbReference>
<keyword evidence="4" id="KW-1185">Reference proteome</keyword>
<feature type="domain" description="Partner and localiser of BRCA2 WD40" evidence="2">
    <location>
        <begin position="215"/>
        <end position="535"/>
    </location>
</feature>
<accession>A0A091HKE5</accession>
<gene>
    <name evidence="3" type="ORF">N300_14219</name>
</gene>
<dbReference type="STRING" id="9244.A0A091HKE5"/>
<protein>
    <submittedName>
        <fullName evidence="3">Partner and localizer of BRCA2</fullName>
    </submittedName>
</protein>
<dbReference type="InterPro" id="IPR036322">
    <property type="entry name" value="WD40_repeat_dom_sf"/>
</dbReference>
<evidence type="ECO:0000313" key="3">
    <source>
        <dbReference type="EMBL" id="KFO95567.1"/>
    </source>
</evidence>
<evidence type="ECO:0000256" key="1">
    <source>
        <dbReference type="SAM" id="MobiDB-lite"/>
    </source>
</evidence>
<dbReference type="AlphaFoldDB" id="A0A091HKE5"/>
<dbReference type="Pfam" id="PF16756">
    <property type="entry name" value="PALB2_WD40"/>
    <property type="match status" value="1"/>
</dbReference>
<proteinExistence type="predicted"/>
<feature type="region of interest" description="Disordered" evidence="1">
    <location>
        <begin position="151"/>
        <end position="207"/>
    </location>
</feature>
<dbReference type="InterPro" id="IPR015943">
    <property type="entry name" value="WD40/YVTN_repeat-like_dom_sf"/>
</dbReference>
<evidence type="ECO:0000259" key="2">
    <source>
        <dbReference type="Pfam" id="PF16756"/>
    </source>
</evidence>
<dbReference type="GO" id="GO:0003677">
    <property type="term" value="F:DNA binding"/>
    <property type="evidence" value="ECO:0007669"/>
    <property type="project" value="InterPro"/>
</dbReference>
<feature type="compositionally biased region" description="Polar residues" evidence="1">
    <location>
        <begin position="113"/>
        <end position="130"/>
    </location>
</feature>
<dbReference type="EMBL" id="KL217471">
    <property type="protein sequence ID" value="KFO95567.1"/>
    <property type="molecule type" value="Genomic_DNA"/>
</dbReference>
<dbReference type="SUPFAM" id="SSF50978">
    <property type="entry name" value="WD40 repeat-like"/>
    <property type="match status" value="1"/>
</dbReference>
<feature type="non-terminal residue" evidence="3">
    <location>
        <position position="1"/>
    </location>
</feature>
<dbReference type="Gene3D" id="2.130.10.10">
    <property type="entry name" value="YVTN repeat-like/Quinoprotein amine dehydrogenase"/>
    <property type="match status" value="1"/>
</dbReference>
<dbReference type="InterPro" id="IPR042417">
    <property type="entry name" value="PALB2"/>
</dbReference>
<dbReference type="GO" id="GO:0005654">
    <property type="term" value="C:nucleoplasm"/>
    <property type="evidence" value="ECO:0007669"/>
    <property type="project" value="TreeGrafter"/>
</dbReference>
<feature type="non-terminal residue" evidence="3">
    <location>
        <position position="535"/>
    </location>
</feature>
<organism evidence="3 4">
    <name type="scientific">Calypte anna</name>
    <name type="common">Anna's hummingbird</name>
    <name type="synonym">Archilochus anna</name>
    <dbReference type="NCBI Taxonomy" id="9244"/>
    <lineage>
        <taxon>Eukaryota</taxon>
        <taxon>Metazoa</taxon>
        <taxon>Chordata</taxon>
        <taxon>Craniata</taxon>
        <taxon>Vertebrata</taxon>
        <taxon>Euteleostomi</taxon>
        <taxon>Archelosauria</taxon>
        <taxon>Archosauria</taxon>
        <taxon>Dinosauria</taxon>
        <taxon>Saurischia</taxon>
        <taxon>Theropoda</taxon>
        <taxon>Coelurosauria</taxon>
        <taxon>Aves</taxon>
        <taxon>Neognathae</taxon>
        <taxon>Neoaves</taxon>
        <taxon>Strisores</taxon>
        <taxon>Apodiformes</taxon>
        <taxon>Trochilidae</taxon>
        <taxon>Calypte</taxon>
    </lineage>
</organism>